<name>A0A3P7N1B0_DIBLA</name>
<reference evidence="2 3" key="1">
    <citation type="submission" date="2018-11" db="EMBL/GenBank/DDBJ databases">
        <authorList>
            <consortium name="Pathogen Informatics"/>
        </authorList>
    </citation>
    <scope>NUCLEOTIDE SEQUENCE [LARGE SCALE GENOMIC DNA]</scope>
</reference>
<evidence type="ECO:0000313" key="2">
    <source>
        <dbReference type="EMBL" id="VDN28537.1"/>
    </source>
</evidence>
<sequence>MHNWIEAINAISNNLGGPSATSAGLAAGRAATLPSTAVQLEESQPSSSSQAPSKGPKKKFLTLMRKK</sequence>
<feature type="region of interest" description="Disordered" evidence="1">
    <location>
        <begin position="37"/>
        <end position="67"/>
    </location>
</feature>
<dbReference type="EMBL" id="UYRU01077805">
    <property type="protein sequence ID" value="VDN28537.1"/>
    <property type="molecule type" value="Genomic_DNA"/>
</dbReference>
<accession>A0A3P7N1B0</accession>
<gene>
    <name evidence="2" type="ORF">DILT_LOCUS15195</name>
</gene>
<feature type="compositionally biased region" description="Basic residues" evidence="1">
    <location>
        <begin position="55"/>
        <end position="67"/>
    </location>
</feature>
<organism evidence="2 3">
    <name type="scientific">Dibothriocephalus latus</name>
    <name type="common">Fish tapeworm</name>
    <name type="synonym">Diphyllobothrium latum</name>
    <dbReference type="NCBI Taxonomy" id="60516"/>
    <lineage>
        <taxon>Eukaryota</taxon>
        <taxon>Metazoa</taxon>
        <taxon>Spiralia</taxon>
        <taxon>Lophotrochozoa</taxon>
        <taxon>Platyhelminthes</taxon>
        <taxon>Cestoda</taxon>
        <taxon>Eucestoda</taxon>
        <taxon>Diphyllobothriidea</taxon>
        <taxon>Diphyllobothriidae</taxon>
        <taxon>Dibothriocephalus</taxon>
    </lineage>
</organism>
<evidence type="ECO:0000313" key="3">
    <source>
        <dbReference type="Proteomes" id="UP000281553"/>
    </source>
</evidence>
<feature type="compositionally biased region" description="Low complexity" evidence="1">
    <location>
        <begin position="43"/>
        <end position="54"/>
    </location>
</feature>
<dbReference type="AlphaFoldDB" id="A0A3P7N1B0"/>
<keyword evidence="3" id="KW-1185">Reference proteome</keyword>
<protein>
    <submittedName>
        <fullName evidence="2">Uncharacterized protein</fullName>
    </submittedName>
</protein>
<proteinExistence type="predicted"/>
<evidence type="ECO:0000256" key="1">
    <source>
        <dbReference type="SAM" id="MobiDB-lite"/>
    </source>
</evidence>
<dbReference type="Proteomes" id="UP000281553">
    <property type="component" value="Unassembled WGS sequence"/>
</dbReference>